<accession>A0A8H3FBW4</accession>
<evidence type="ECO:0000313" key="3">
    <source>
        <dbReference type="Proteomes" id="UP000664169"/>
    </source>
</evidence>
<gene>
    <name evidence="2" type="ORF">GOMPHAMPRED_002374</name>
</gene>
<reference evidence="2" key="1">
    <citation type="submission" date="2021-03" db="EMBL/GenBank/DDBJ databases">
        <authorList>
            <person name="Tagirdzhanova G."/>
        </authorList>
    </citation>
    <scope>NUCLEOTIDE SEQUENCE</scope>
</reference>
<keyword evidence="3" id="KW-1185">Reference proteome</keyword>
<proteinExistence type="predicted"/>
<evidence type="ECO:0000256" key="1">
    <source>
        <dbReference type="SAM" id="MobiDB-lite"/>
    </source>
</evidence>
<feature type="region of interest" description="Disordered" evidence="1">
    <location>
        <begin position="377"/>
        <end position="405"/>
    </location>
</feature>
<dbReference type="GO" id="GO:0000462">
    <property type="term" value="P:maturation of SSU-rRNA from tricistronic rRNA transcript (SSU-rRNA, 5.8S rRNA, LSU-rRNA)"/>
    <property type="evidence" value="ECO:0007669"/>
    <property type="project" value="TreeGrafter"/>
</dbReference>
<dbReference type="OrthoDB" id="203440at2759"/>
<dbReference type="InterPro" id="IPR007146">
    <property type="entry name" value="Sas10/Utp3/C1D"/>
</dbReference>
<feature type="compositionally biased region" description="Polar residues" evidence="1">
    <location>
        <begin position="206"/>
        <end position="222"/>
    </location>
</feature>
<evidence type="ECO:0000313" key="2">
    <source>
        <dbReference type="EMBL" id="CAF9921724.1"/>
    </source>
</evidence>
<name>A0A8H3FBW4_9LECA</name>
<feature type="compositionally biased region" description="Acidic residues" evidence="1">
    <location>
        <begin position="176"/>
        <end position="186"/>
    </location>
</feature>
<dbReference type="Pfam" id="PF04000">
    <property type="entry name" value="Sas10_Utp3"/>
    <property type="match status" value="1"/>
</dbReference>
<comment type="caution">
    <text evidence="2">The sequence shown here is derived from an EMBL/GenBank/DDBJ whole genome shotgun (WGS) entry which is preliminary data.</text>
</comment>
<organism evidence="2 3">
    <name type="scientific">Gomphillus americanus</name>
    <dbReference type="NCBI Taxonomy" id="1940652"/>
    <lineage>
        <taxon>Eukaryota</taxon>
        <taxon>Fungi</taxon>
        <taxon>Dikarya</taxon>
        <taxon>Ascomycota</taxon>
        <taxon>Pezizomycotina</taxon>
        <taxon>Lecanoromycetes</taxon>
        <taxon>OSLEUM clade</taxon>
        <taxon>Ostropomycetidae</taxon>
        <taxon>Ostropales</taxon>
        <taxon>Graphidaceae</taxon>
        <taxon>Gomphilloideae</taxon>
        <taxon>Gomphillus</taxon>
    </lineage>
</organism>
<dbReference type="GO" id="GO:0032040">
    <property type="term" value="C:small-subunit processome"/>
    <property type="evidence" value="ECO:0007669"/>
    <property type="project" value="TreeGrafter"/>
</dbReference>
<feature type="compositionally biased region" description="Low complexity" evidence="1">
    <location>
        <begin position="224"/>
        <end position="243"/>
    </location>
</feature>
<dbReference type="PANTHER" id="PTHR13237:SF9">
    <property type="entry name" value="NEUROGUIDIN"/>
    <property type="match status" value="1"/>
</dbReference>
<feature type="region of interest" description="Disordered" evidence="1">
    <location>
        <begin position="89"/>
        <end position="110"/>
    </location>
</feature>
<feature type="region of interest" description="Disordered" evidence="1">
    <location>
        <begin position="149"/>
        <end position="276"/>
    </location>
</feature>
<feature type="compositionally biased region" description="Polar residues" evidence="1">
    <location>
        <begin position="255"/>
        <end position="268"/>
    </location>
</feature>
<dbReference type="PANTHER" id="PTHR13237">
    <property type="entry name" value="SOMETHING ABOUT SILENCING PROTEIN 10-RELATED"/>
    <property type="match status" value="1"/>
</dbReference>
<dbReference type="Proteomes" id="UP000664169">
    <property type="component" value="Unassembled WGS sequence"/>
</dbReference>
<sequence length="419" mass="44614">MAAAAAAAAATIQTLPSLLESLTTSLNTLSSTLPSSESTAPPENGISLLDTKNELLLAYLQNLVFLILLKLRDAKAQFDGVDGVADTYTNGEPSGAQRSSSTHPPPTSANETVQRLVELRLYLERGVKPLENKLRYQIDRAVRAADDYNTRAQQRSGAVGKKGQGKLHTSKNKPSDDDDDDDDSASDAESMTSTASSASSDGSSRLGLTSRPNLASFIQPSPVSNPSSSKRIPSSASTSAAAAVYKPPRIAPTALPSTTPGSSSNKPTARSRKSNLLDDYVSTELSSVPVAEPSIGANIVDRGRRDVLNARERAVAGERQRYEEENLVRLPGMSKKEKRVLGGDRMRRGQFGGEEWSGLGGSAERIVDLVRKKNNKGVLERSRKRGRDDGVSAGGGGGGGGIGVAFEKRRKVLEQRKRK</sequence>
<dbReference type="AlphaFoldDB" id="A0A8H3FBW4"/>
<feature type="compositionally biased region" description="Gly residues" evidence="1">
    <location>
        <begin position="392"/>
        <end position="403"/>
    </location>
</feature>
<dbReference type="EMBL" id="CAJPDQ010000017">
    <property type="protein sequence ID" value="CAF9921724.1"/>
    <property type="molecule type" value="Genomic_DNA"/>
</dbReference>
<feature type="compositionally biased region" description="Low complexity" evidence="1">
    <location>
        <begin position="187"/>
        <end position="204"/>
    </location>
</feature>
<feature type="compositionally biased region" description="Basic and acidic residues" evidence="1">
    <location>
        <begin position="378"/>
        <end position="390"/>
    </location>
</feature>
<protein>
    <submittedName>
        <fullName evidence="2">Uncharacterized protein</fullName>
    </submittedName>
</protein>